<dbReference type="AlphaFoldDB" id="A0A250J6J9"/>
<dbReference type="EMBL" id="CP022098">
    <property type="protein sequence ID" value="ATB39549.1"/>
    <property type="molecule type" value="Genomic_DNA"/>
</dbReference>
<protein>
    <submittedName>
        <fullName evidence="2">Uncharacterized protein</fullName>
    </submittedName>
</protein>
<organism evidence="2 3">
    <name type="scientific">Cystobacter fuscus</name>
    <dbReference type="NCBI Taxonomy" id="43"/>
    <lineage>
        <taxon>Bacteria</taxon>
        <taxon>Pseudomonadati</taxon>
        <taxon>Myxococcota</taxon>
        <taxon>Myxococcia</taxon>
        <taxon>Myxococcales</taxon>
        <taxon>Cystobacterineae</taxon>
        <taxon>Archangiaceae</taxon>
        <taxon>Cystobacter</taxon>
    </lineage>
</organism>
<dbReference type="RefSeq" id="WP_157758648.1">
    <property type="nucleotide sequence ID" value="NZ_CP022098.1"/>
</dbReference>
<dbReference type="KEGG" id="cfus:CYFUS_004993"/>
<accession>A0A250J6J9</accession>
<dbReference type="Proteomes" id="UP000217257">
    <property type="component" value="Chromosome"/>
</dbReference>
<feature type="compositionally biased region" description="Basic and acidic residues" evidence="1">
    <location>
        <begin position="1"/>
        <end position="17"/>
    </location>
</feature>
<gene>
    <name evidence="2" type="ORF">CYFUS_004993</name>
</gene>
<evidence type="ECO:0000256" key="1">
    <source>
        <dbReference type="SAM" id="MobiDB-lite"/>
    </source>
</evidence>
<evidence type="ECO:0000313" key="3">
    <source>
        <dbReference type="Proteomes" id="UP000217257"/>
    </source>
</evidence>
<name>A0A250J6J9_9BACT</name>
<proteinExistence type="predicted"/>
<feature type="region of interest" description="Disordered" evidence="1">
    <location>
        <begin position="1"/>
        <end position="24"/>
    </location>
</feature>
<sequence>MNRKMEQTESQDTKHSTEQQTLESKQLTLEDLALVSGGKIVLEDSCKNRIEVG</sequence>
<evidence type="ECO:0000313" key="2">
    <source>
        <dbReference type="EMBL" id="ATB39549.1"/>
    </source>
</evidence>
<reference evidence="2 3" key="1">
    <citation type="submission" date="2017-06" db="EMBL/GenBank/DDBJ databases">
        <title>Sequencing and comparative analysis of myxobacterial genomes.</title>
        <authorList>
            <person name="Rupp O."/>
            <person name="Goesmann A."/>
            <person name="Sogaard-Andersen L."/>
        </authorList>
    </citation>
    <scope>NUCLEOTIDE SEQUENCE [LARGE SCALE GENOMIC DNA]</scope>
    <source>
        <strain evidence="2 3">DSM 52655</strain>
    </source>
</reference>